<dbReference type="Pfam" id="PF13749">
    <property type="entry name" value="HATPase_c_4"/>
    <property type="match status" value="1"/>
</dbReference>
<comment type="caution">
    <text evidence="1">The sequence shown here is derived from an EMBL/GenBank/DDBJ whole genome shotgun (WGS) entry which is preliminary data.</text>
</comment>
<dbReference type="InterPro" id="IPR038475">
    <property type="entry name" value="RecG_C_sf"/>
</dbReference>
<evidence type="ECO:0000313" key="2">
    <source>
        <dbReference type="Proteomes" id="UP000196560"/>
    </source>
</evidence>
<keyword evidence="2" id="KW-1185">Reference proteome</keyword>
<organism evidence="1 2">
    <name type="scientific">Enorma massiliensis</name>
    <dbReference type="NCBI Taxonomy" id="1472761"/>
    <lineage>
        <taxon>Bacteria</taxon>
        <taxon>Bacillati</taxon>
        <taxon>Actinomycetota</taxon>
        <taxon>Coriobacteriia</taxon>
        <taxon>Coriobacteriales</taxon>
        <taxon>Coriobacteriaceae</taxon>
        <taxon>Enorma</taxon>
    </lineage>
</organism>
<proteinExistence type="predicted"/>
<reference evidence="2" key="1">
    <citation type="submission" date="2017-04" db="EMBL/GenBank/DDBJ databases">
        <title>Function of individual gut microbiota members based on whole genome sequencing of pure cultures obtained from chicken caecum.</title>
        <authorList>
            <person name="Medvecky M."/>
            <person name="Cejkova D."/>
            <person name="Polansky O."/>
            <person name="Karasova D."/>
            <person name="Kubasova T."/>
            <person name="Cizek A."/>
            <person name="Rychlik I."/>
        </authorList>
    </citation>
    <scope>NUCLEOTIDE SEQUENCE [LARGE SCALE GENOMIC DNA]</scope>
    <source>
        <strain evidence="2">An70</strain>
    </source>
</reference>
<dbReference type="EMBL" id="NFHO01000013">
    <property type="protein sequence ID" value="OUN41513.1"/>
    <property type="molecule type" value="Genomic_DNA"/>
</dbReference>
<gene>
    <name evidence="1" type="ORF">B5G21_09550</name>
</gene>
<evidence type="ECO:0000313" key="1">
    <source>
        <dbReference type="EMBL" id="OUN41513.1"/>
    </source>
</evidence>
<sequence>MRDVRELMRNGLLVNALRLMDICEEEGTGCDVVIEACEEAHLRSPEARTDELDSTVVTLFDVDGFGGMTKQQRKEAVYWHACLCYARRDAMSNQSVRERFGLDDSRASRLAVSRLIRECCEEGLIREEDPTVGTRYRRYIPAWA</sequence>
<dbReference type="AlphaFoldDB" id="A0A1Y3TYF7"/>
<name>A0A1Y3TYF7_9ACTN</name>
<protein>
    <submittedName>
        <fullName evidence="1">Uncharacterized protein</fullName>
    </submittedName>
</protein>
<accession>A0A1Y3TYF7</accession>
<dbReference type="Proteomes" id="UP000196560">
    <property type="component" value="Unassembled WGS sequence"/>
</dbReference>
<dbReference type="Gene3D" id="3.30.565.60">
    <property type="match status" value="1"/>
</dbReference>